<evidence type="ECO:0000256" key="1">
    <source>
        <dbReference type="ARBA" id="ARBA00023015"/>
    </source>
</evidence>
<dbReference type="SMART" id="SM00421">
    <property type="entry name" value="HTH_LUXR"/>
    <property type="match status" value="1"/>
</dbReference>
<gene>
    <name evidence="5" type="ORF">SAMN02745193_02035</name>
</gene>
<dbReference type="InterPro" id="IPR016032">
    <property type="entry name" value="Sig_transdc_resp-reg_C-effctor"/>
</dbReference>
<dbReference type="InterPro" id="IPR000792">
    <property type="entry name" value="Tscrpt_reg_LuxR_C"/>
</dbReference>
<dbReference type="EMBL" id="FRDF01000011">
    <property type="protein sequence ID" value="SHN59816.1"/>
    <property type="molecule type" value="Genomic_DNA"/>
</dbReference>
<proteinExistence type="predicted"/>
<dbReference type="InterPro" id="IPR036388">
    <property type="entry name" value="WH-like_DNA-bd_sf"/>
</dbReference>
<dbReference type="SUPFAM" id="SSF46894">
    <property type="entry name" value="C-terminal effector domain of the bipartite response regulators"/>
    <property type="match status" value="1"/>
</dbReference>
<reference evidence="6" key="1">
    <citation type="submission" date="2016-12" db="EMBL/GenBank/DDBJ databases">
        <authorList>
            <person name="Varghese N."/>
            <person name="Submissions S."/>
        </authorList>
    </citation>
    <scope>NUCLEOTIDE SEQUENCE [LARGE SCALE GENOMIC DNA]</scope>
    <source>
        <strain evidence="6">DSM 11032</strain>
    </source>
</reference>
<dbReference type="GO" id="GO:0003677">
    <property type="term" value="F:DNA binding"/>
    <property type="evidence" value="ECO:0007669"/>
    <property type="project" value="UniProtKB-KW"/>
</dbReference>
<keyword evidence="6" id="KW-1185">Reference proteome</keyword>
<evidence type="ECO:0000313" key="5">
    <source>
        <dbReference type="EMBL" id="SHN59816.1"/>
    </source>
</evidence>
<evidence type="ECO:0000313" key="6">
    <source>
        <dbReference type="Proteomes" id="UP000184391"/>
    </source>
</evidence>
<evidence type="ECO:0000256" key="3">
    <source>
        <dbReference type="ARBA" id="ARBA00023163"/>
    </source>
</evidence>
<keyword evidence="2 5" id="KW-0238">DNA-binding</keyword>
<dbReference type="PANTHER" id="PTHR44688">
    <property type="entry name" value="DNA-BINDING TRANSCRIPTIONAL ACTIVATOR DEVR_DOSR"/>
    <property type="match status" value="1"/>
</dbReference>
<accession>A0A1M7SMV9</accession>
<dbReference type="OrthoDB" id="3679796at2"/>
<evidence type="ECO:0000256" key="2">
    <source>
        <dbReference type="ARBA" id="ARBA00023125"/>
    </source>
</evidence>
<keyword evidence="3" id="KW-0804">Transcription</keyword>
<organism evidence="5 6">
    <name type="scientific">Erythrobacter sanguineus</name>
    <dbReference type="NCBI Taxonomy" id="198312"/>
    <lineage>
        <taxon>Bacteria</taxon>
        <taxon>Pseudomonadati</taxon>
        <taxon>Pseudomonadota</taxon>
        <taxon>Alphaproteobacteria</taxon>
        <taxon>Sphingomonadales</taxon>
        <taxon>Erythrobacteraceae</taxon>
        <taxon>Erythrobacter/Porphyrobacter group</taxon>
        <taxon>Erythrobacter</taxon>
    </lineage>
</organism>
<dbReference type="AlphaFoldDB" id="A0A1M7SMV9"/>
<dbReference type="PROSITE" id="PS50043">
    <property type="entry name" value="HTH_LUXR_2"/>
    <property type="match status" value="1"/>
</dbReference>
<dbReference type="STRING" id="198312.SAMN02745193_02035"/>
<dbReference type="CDD" id="cd06170">
    <property type="entry name" value="LuxR_C_like"/>
    <property type="match status" value="1"/>
</dbReference>
<sequence length="280" mass="30927">MATNVLELRRFDPPAASDDLPGDVTIGENPDIRRAALVLARAASRHGLRIMVWHDLATLAPMTDAQGDPLNAGVFGWQEHDLAAWHDRDRMLASPVLRACRVESEPFWINRHGIRTRWPNRLLDPIERDDFEQRAAVRAAIILPVHLPFAQVAAAVLTSTDPAQEDLSEEFARCAGTLAEAVQRFVRGYVMVTRDERYLPGDTLLSSREIECLSWVAHGKTDFEISIILGCSHAGVRYHITRACAKLGVVNRAQSVFRASQLGYLGPATPAACGPQLRPA</sequence>
<dbReference type="Proteomes" id="UP000184391">
    <property type="component" value="Unassembled WGS sequence"/>
</dbReference>
<name>A0A1M7SMV9_9SPHN</name>
<protein>
    <submittedName>
        <fullName evidence="5">DNA-binding transcriptional regulator, CsgD family</fullName>
    </submittedName>
</protein>
<dbReference type="Pfam" id="PF00196">
    <property type="entry name" value="GerE"/>
    <property type="match status" value="1"/>
</dbReference>
<dbReference type="PANTHER" id="PTHR44688:SF16">
    <property type="entry name" value="DNA-BINDING TRANSCRIPTIONAL ACTIVATOR DEVR_DOSR"/>
    <property type="match status" value="1"/>
</dbReference>
<feature type="domain" description="HTH luxR-type" evidence="4">
    <location>
        <begin position="198"/>
        <end position="263"/>
    </location>
</feature>
<keyword evidence="1" id="KW-0805">Transcription regulation</keyword>
<dbReference type="RefSeq" id="WP_084662589.1">
    <property type="nucleotide sequence ID" value="NZ_FRDF01000011.1"/>
</dbReference>
<evidence type="ECO:0000259" key="4">
    <source>
        <dbReference type="PROSITE" id="PS50043"/>
    </source>
</evidence>
<dbReference type="Gene3D" id="1.10.10.10">
    <property type="entry name" value="Winged helix-like DNA-binding domain superfamily/Winged helix DNA-binding domain"/>
    <property type="match status" value="1"/>
</dbReference>
<dbReference type="GO" id="GO:0006355">
    <property type="term" value="P:regulation of DNA-templated transcription"/>
    <property type="evidence" value="ECO:0007669"/>
    <property type="project" value="InterPro"/>
</dbReference>